<evidence type="ECO:0000256" key="2">
    <source>
        <dbReference type="ARBA" id="ARBA00023186"/>
    </source>
</evidence>
<dbReference type="CDD" id="cd23161">
    <property type="entry name" value="Prefoldin_6"/>
    <property type="match status" value="1"/>
</dbReference>
<gene>
    <name evidence="4" type="ORF">NEOLI_000936</name>
</gene>
<protein>
    <submittedName>
        <fullName evidence="4">Prefoldin subunit 6</fullName>
    </submittedName>
</protein>
<keyword evidence="2" id="KW-0143">Chaperone</keyword>
<accession>A0A1U7LJT6</accession>
<dbReference type="EMBL" id="LXFE01002711">
    <property type="protein sequence ID" value="OLL22812.1"/>
    <property type="molecule type" value="Genomic_DNA"/>
</dbReference>
<evidence type="ECO:0000256" key="1">
    <source>
        <dbReference type="ARBA" id="ARBA00008045"/>
    </source>
</evidence>
<evidence type="ECO:0000313" key="4">
    <source>
        <dbReference type="EMBL" id="OLL22812.1"/>
    </source>
</evidence>
<dbReference type="Proteomes" id="UP000186594">
    <property type="component" value="Unassembled WGS sequence"/>
</dbReference>
<dbReference type="OrthoDB" id="248120at2759"/>
<dbReference type="PANTHER" id="PTHR21431">
    <property type="entry name" value="PREFOLDIN SUBUNIT 6"/>
    <property type="match status" value="1"/>
</dbReference>
<dbReference type="Pfam" id="PF01920">
    <property type="entry name" value="Prefoldin_2"/>
    <property type="match status" value="1"/>
</dbReference>
<dbReference type="GO" id="GO:0016272">
    <property type="term" value="C:prefoldin complex"/>
    <property type="evidence" value="ECO:0007669"/>
    <property type="project" value="InterPro"/>
</dbReference>
<evidence type="ECO:0000313" key="5">
    <source>
        <dbReference type="Proteomes" id="UP000186594"/>
    </source>
</evidence>
<name>A0A1U7LJT6_NEOID</name>
<proteinExistence type="inferred from homology"/>
<dbReference type="PANTHER" id="PTHR21431:SF0">
    <property type="entry name" value="PREFOLDIN SUBUNIT 6"/>
    <property type="match status" value="1"/>
</dbReference>
<dbReference type="GO" id="GO:0051131">
    <property type="term" value="P:chaperone-mediated protein complex assembly"/>
    <property type="evidence" value="ECO:0007669"/>
    <property type="project" value="TreeGrafter"/>
</dbReference>
<organism evidence="4 5">
    <name type="scientific">Neolecta irregularis (strain DAH-3)</name>
    <dbReference type="NCBI Taxonomy" id="1198029"/>
    <lineage>
        <taxon>Eukaryota</taxon>
        <taxon>Fungi</taxon>
        <taxon>Dikarya</taxon>
        <taxon>Ascomycota</taxon>
        <taxon>Taphrinomycotina</taxon>
        <taxon>Neolectales</taxon>
        <taxon>Neolectaceae</taxon>
        <taxon>Neolecta</taxon>
    </lineage>
</organism>
<dbReference type="AlphaFoldDB" id="A0A1U7LJT6"/>
<dbReference type="InterPro" id="IPR002777">
    <property type="entry name" value="PFD_beta-like"/>
</dbReference>
<dbReference type="STRING" id="1198029.A0A1U7LJT6"/>
<dbReference type="GO" id="GO:0051082">
    <property type="term" value="F:unfolded protein binding"/>
    <property type="evidence" value="ECO:0007669"/>
    <property type="project" value="InterPro"/>
</dbReference>
<comment type="caution">
    <text evidence="4">The sequence shown here is derived from an EMBL/GenBank/DDBJ whole genome shotgun (WGS) entry which is preliminary data.</text>
</comment>
<dbReference type="GO" id="GO:0006457">
    <property type="term" value="P:protein folding"/>
    <property type="evidence" value="ECO:0007669"/>
    <property type="project" value="InterPro"/>
</dbReference>
<dbReference type="SUPFAM" id="SSF46579">
    <property type="entry name" value="Prefoldin"/>
    <property type="match status" value="1"/>
</dbReference>
<feature type="coiled-coil region" evidence="3">
    <location>
        <begin position="3"/>
        <end position="37"/>
    </location>
</feature>
<dbReference type="InterPro" id="IPR009053">
    <property type="entry name" value="Prefoldin"/>
</dbReference>
<keyword evidence="5" id="KW-1185">Reference proteome</keyword>
<dbReference type="GO" id="GO:0005737">
    <property type="term" value="C:cytoplasm"/>
    <property type="evidence" value="ECO:0007669"/>
    <property type="project" value="TreeGrafter"/>
</dbReference>
<evidence type="ECO:0000256" key="3">
    <source>
        <dbReference type="SAM" id="Coils"/>
    </source>
</evidence>
<comment type="similarity">
    <text evidence="1">Belongs to the prefoldin subunit beta family.</text>
</comment>
<feature type="coiled-coil region" evidence="3">
    <location>
        <begin position="74"/>
        <end position="115"/>
    </location>
</feature>
<keyword evidence="3" id="KW-0175">Coiled coil</keyword>
<reference evidence="4 5" key="1">
    <citation type="submission" date="2016-04" db="EMBL/GenBank/DDBJ databases">
        <title>Evolutionary innovation and constraint leading to complex multicellularity in the Ascomycota.</title>
        <authorList>
            <person name="Cisse O."/>
            <person name="Nguyen A."/>
            <person name="Hewitt D.A."/>
            <person name="Jedd G."/>
            <person name="Stajich J.E."/>
        </authorList>
    </citation>
    <scope>NUCLEOTIDE SEQUENCE [LARGE SCALE GENOMIC DNA]</scope>
    <source>
        <strain evidence="4 5">DAH-3</strain>
    </source>
</reference>
<sequence>MTATAVNEKLATCAQEYQKLQQDLSGAIDSLRTLQSQLTENQNVQTEFDRLEEGANIYKLESSVLRKKDAADAKMEVISRISFLKQQIEGLEKDIQAKQGKVKEKQNQLAQLQIQVQSHQHPQK</sequence>
<dbReference type="OMA" id="VQTEFAQ"/>
<dbReference type="GO" id="GO:0051087">
    <property type="term" value="F:protein-folding chaperone binding"/>
    <property type="evidence" value="ECO:0007669"/>
    <property type="project" value="TreeGrafter"/>
</dbReference>
<dbReference type="Gene3D" id="1.10.287.370">
    <property type="match status" value="1"/>
</dbReference>